<keyword evidence="3" id="KW-1185">Reference proteome</keyword>
<organism evidence="2 3">
    <name type="scientific">Paenibacillus helianthi</name>
    <dbReference type="NCBI Taxonomy" id="1349432"/>
    <lineage>
        <taxon>Bacteria</taxon>
        <taxon>Bacillati</taxon>
        <taxon>Bacillota</taxon>
        <taxon>Bacilli</taxon>
        <taxon>Bacillales</taxon>
        <taxon>Paenibacillaceae</taxon>
        <taxon>Paenibacillus</taxon>
    </lineage>
</organism>
<proteinExistence type="predicted"/>
<evidence type="ECO:0000259" key="1">
    <source>
        <dbReference type="Pfam" id="PF01370"/>
    </source>
</evidence>
<protein>
    <submittedName>
        <fullName evidence="2">3-beta hydroxysteroid dehydrogenase</fullName>
    </submittedName>
</protein>
<accession>A0ABX3EIJ4</accession>
<evidence type="ECO:0000313" key="3">
    <source>
        <dbReference type="Proteomes" id="UP000186058"/>
    </source>
</evidence>
<comment type="caution">
    <text evidence="2">The sequence shown here is derived from an EMBL/GenBank/DDBJ whole genome shotgun (WGS) entry which is preliminary data.</text>
</comment>
<dbReference type="InterPro" id="IPR051783">
    <property type="entry name" value="NAD(P)-dependent_oxidoreduct"/>
</dbReference>
<dbReference type="CDD" id="cd05262">
    <property type="entry name" value="SDR_a7"/>
    <property type="match status" value="1"/>
</dbReference>
<dbReference type="SUPFAM" id="SSF51735">
    <property type="entry name" value="NAD(P)-binding Rossmann-fold domains"/>
    <property type="match status" value="1"/>
</dbReference>
<name>A0ABX3EIJ4_9BACL</name>
<dbReference type="Pfam" id="PF01370">
    <property type="entry name" value="Epimerase"/>
    <property type="match status" value="1"/>
</dbReference>
<dbReference type="Proteomes" id="UP000186058">
    <property type="component" value="Unassembled WGS sequence"/>
</dbReference>
<dbReference type="InterPro" id="IPR036291">
    <property type="entry name" value="NAD(P)-bd_dom_sf"/>
</dbReference>
<feature type="domain" description="NAD-dependent epimerase/dehydratase" evidence="1">
    <location>
        <begin position="3"/>
        <end position="214"/>
    </location>
</feature>
<dbReference type="PANTHER" id="PTHR48079:SF6">
    <property type="entry name" value="NAD(P)-BINDING DOMAIN-CONTAINING PROTEIN-RELATED"/>
    <property type="match status" value="1"/>
</dbReference>
<gene>
    <name evidence="2" type="ORF">A3844_26015</name>
</gene>
<dbReference type="Gene3D" id="3.40.50.720">
    <property type="entry name" value="NAD(P)-binding Rossmann-like Domain"/>
    <property type="match status" value="1"/>
</dbReference>
<reference evidence="2 3" key="1">
    <citation type="submission" date="2016-03" db="EMBL/GenBank/DDBJ databases">
        <authorList>
            <person name="Sant'Anna F.H."/>
            <person name="Ambrosini A."/>
            <person name="Souza R."/>
            <person name="Bach E."/>
            <person name="Fernandes G."/>
            <person name="Balsanelli E."/>
            <person name="Baura V.A."/>
            <person name="Souza E.M."/>
            <person name="Passaglia L."/>
        </authorList>
    </citation>
    <scope>NUCLEOTIDE SEQUENCE [LARGE SCALE GENOMIC DNA]</scope>
    <source>
        <strain evidence="2 3">P26E</strain>
    </source>
</reference>
<evidence type="ECO:0000313" key="2">
    <source>
        <dbReference type="EMBL" id="OKP81510.1"/>
    </source>
</evidence>
<sequence length="299" mass="31147">MRVFVTGATGFIGSAVIPELIGAGHQVVGLARTDKAAAALSAAGAEVHHGGLDDLESLRSGAATADGVIHLAYKHDFSDYAGAVATDLRAVETIGAALEGSGKPFVITSGTMILSMLLPPGQTGTEETVARAELPRGGSECLAMALAERGVRTSVVRLSPSVHGEGDKGFVPALIAIARDKGVSAYIGDGTNRWPAVHRLDAARLFRLALEHAPAGSRLHGAGEEGVPFRDIAGVIGRHLNLPVVSIPPEEANAHFGFLGAFAGRDNPTSSALTQERLNWRPEHHGLIADLEEGHYFNN</sequence>
<dbReference type="RefSeq" id="WP_074109025.1">
    <property type="nucleotide sequence ID" value="NZ_LVWI01000078.1"/>
</dbReference>
<dbReference type="InterPro" id="IPR001509">
    <property type="entry name" value="Epimerase_deHydtase"/>
</dbReference>
<dbReference type="PANTHER" id="PTHR48079">
    <property type="entry name" value="PROTEIN YEEZ"/>
    <property type="match status" value="1"/>
</dbReference>
<dbReference type="EMBL" id="LVWI01000078">
    <property type="protein sequence ID" value="OKP81510.1"/>
    <property type="molecule type" value="Genomic_DNA"/>
</dbReference>